<evidence type="ECO:0000313" key="2">
    <source>
        <dbReference type="Proteomes" id="UP000821853"/>
    </source>
</evidence>
<evidence type="ECO:0000313" key="1">
    <source>
        <dbReference type="EMBL" id="KAH9378724.1"/>
    </source>
</evidence>
<reference evidence="1 2" key="1">
    <citation type="journal article" date="2020" name="Cell">
        <title>Large-Scale Comparative Analyses of Tick Genomes Elucidate Their Genetic Diversity and Vector Capacities.</title>
        <authorList>
            <consortium name="Tick Genome and Microbiome Consortium (TIGMIC)"/>
            <person name="Jia N."/>
            <person name="Wang J."/>
            <person name="Shi W."/>
            <person name="Du L."/>
            <person name="Sun Y."/>
            <person name="Zhan W."/>
            <person name="Jiang J.F."/>
            <person name="Wang Q."/>
            <person name="Zhang B."/>
            <person name="Ji P."/>
            <person name="Bell-Sakyi L."/>
            <person name="Cui X.M."/>
            <person name="Yuan T.T."/>
            <person name="Jiang B.G."/>
            <person name="Yang W.F."/>
            <person name="Lam T.T."/>
            <person name="Chang Q.C."/>
            <person name="Ding S.J."/>
            <person name="Wang X.J."/>
            <person name="Zhu J.G."/>
            <person name="Ruan X.D."/>
            <person name="Zhao L."/>
            <person name="Wei J.T."/>
            <person name="Ye R.Z."/>
            <person name="Que T.C."/>
            <person name="Du C.H."/>
            <person name="Zhou Y.H."/>
            <person name="Cheng J.X."/>
            <person name="Dai P.F."/>
            <person name="Guo W.B."/>
            <person name="Han X.H."/>
            <person name="Huang E.J."/>
            <person name="Li L.F."/>
            <person name="Wei W."/>
            <person name="Gao Y.C."/>
            <person name="Liu J.Z."/>
            <person name="Shao H.Z."/>
            <person name="Wang X."/>
            <person name="Wang C.C."/>
            <person name="Yang T.C."/>
            <person name="Huo Q.B."/>
            <person name="Li W."/>
            <person name="Chen H.Y."/>
            <person name="Chen S.E."/>
            <person name="Zhou L.G."/>
            <person name="Ni X.B."/>
            <person name="Tian J.H."/>
            <person name="Sheng Y."/>
            <person name="Liu T."/>
            <person name="Pan Y.S."/>
            <person name="Xia L.Y."/>
            <person name="Li J."/>
            <person name="Zhao F."/>
            <person name="Cao W.C."/>
        </authorList>
    </citation>
    <scope>NUCLEOTIDE SEQUENCE [LARGE SCALE GENOMIC DNA]</scope>
    <source>
        <strain evidence="1">HaeL-2018</strain>
    </source>
</reference>
<comment type="caution">
    <text evidence="1">The sequence shown here is derived from an EMBL/GenBank/DDBJ whole genome shotgun (WGS) entry which is preliminary data.</text>
</comment>
<gene>
    <name evidence="1" type="ORF">HPB48_013016</name>
</gene>
<accession>A0A9J6GWU3</accession>
<dbReference type="EMBL" id="JABSTR010000009">
    <property type="protein sequence ID" value="KAH9378724.1"/>
    <property type="molecule type" value="Genomic_DNA"/>
</dbReference>
<sequence>MPNDVRFGIALRAARRALEMGSPTKAPVSELSESQMTASTVIFVPSRVAGDNHVVSDLDKAREKSSDNSTVIMMIFMMIFCKCYNQVAELSGTYATIQGLFAKGAVVAVIEEITDATECFAP</sequence>
<dbReference type="VEuPathDB" id="VectorBase:HLOH_055145"/>
<name>A0A9J6GWU3_HAELO</name>
<keyword evidence="2" id="KW-1185">Reference proteome</keyword>
<dbReference type="Proteomes" id="UP000821853">
    <property type="component" value="Unassembled WGS sequence"/>
</dbReference>
<organism evidence="1 2">
    <name type="scientific">Haemaphysalis longicornis</name>
    <name type="common">Bush tick</name>
    <dbReference type="NCBI Taxonomy" id="44386"/>
    <lineage>
        <taxon>Eukaryota</taxon>
        <taxon>Metazoa</taxon>
        <taxon>Ecdysozoa</taxon>
        <taxon>Arthropoda</taxon>
        <taxon>Chelicerata</taxon>
        <taxon>Arachnida</taxon>
        <taxon>Acari</taxon>
        <taxon>Parasitiformes</taxon>
        <taxon>Ixodida</taxon>
        <taxon>Ixodoidea</taxon>
        <taxon>Ixodidae</taxon>
        <taxon>Haemaphysalinae</taxon>
        <taxon>Haemaphysalis</taxon>
    </lineage>
</organism>
<proteinExistence type="predicted"/>
<protein>
    <submittedName>
        <fullName evidence="1">Uncharacterized protein</fullName>
    </submittedName>
</protein>
<dbReference type="AlphaFoldDB" id="A0A9J6GWU3"/>